<comment type="caution">
    <text evidence="1">The sequence shown here is derived from an EMBL/GenBank/DDBJ whole genome shotgun (WGS) entry which is preliminary data.</text>
</comment>
<protein>
    <submittedName>
        <fullName evidence="1">Uncharacterized protein</fullName>
    </submittedName>
</protein>
<proteinExistence type="predicted"/>
<dbReference type="EMBL" id="BAAAYL010000001">
    <property type="protein sequence ID" value="GAA3370177.1"/>
    <property type="molecule type" value="Genomic_DNA"/>
</dbReference>
<gene>
    <name evidence="1" type="ORF">GCM10020367_15770</name>
</gene>
<accession>A0ABP6S8R0</accession>
<evidence type="ECO:0000313" key="2">
    <source>
        <dbReference type="Proteomes" id="UP001499990"/>
    </source>
</evidence>
<reference evidence="2" key="1">
    <citation type="journal article" date="2019" name="Int. J. Syst. Evol. Microbiol.">
        <title>The Global Catalogue of Microorganisms (GCM) 10K type strain sequencing project: providing services to taxonomists for standard genome sequencing and annotation.</title>
        <authorList>
            <consortium name="The Broad Institute Genomics Platform"/>
            <consortium name="The Broad Institute Genome Sequencing Center for Infectious Disease"/>
            <person name="Wu L."/>
            <person name="Ma J."/>
        </authorList>
    </citation>
    <scope>NUCLEOTIDE SEQUENCE [LARGE SCALE GENOMIC DNA]</scope>
    <source>
        <strain evidence="2">JCM 9651</strain>
    </source>
</reference>
<name>A0ABP6S8R0_9ACTN</name>
<organism evidence="1 2">
    <name type="scientific">Streptomyces sannanensis</name>
    <dbReference type="NCBI Taxonomy" id="285536"/>
    <lineage>
        <taxon>Bacteria</taxon>
        <taxon>Bacillati</taxon>
        <taxon>Actinomycetota</taxon>
        <taxon>Actinomycetes</taxon>
        <taxon>Kitasatosporales</taxon>
        <taxon>Streptomycetaceae</taxon>
        <taxon>Streptomyces</taxon>
    </lineage>
</organism>
<keyword evidence="2" id="KW-1185">Reference proteome</keyword>
<evidence type="ECO:0000313" key="1">
    <source>
        <dbReference type="EMBL" id="GAA3370177.1"/>
    </source>
</evidence>
<dbReference type="Proteomes" id="UP001499990">
    <property type="component" value="Unassembled WGS sequence"/>
</dbReference>
<sequence length="196" mass="21624">MYAAVSTPVSQAAAFERDWTALRTMWHAEHGVPVDYELHATLFILGRGRPGGHNPARIDRARMAQSALDLIGSHPGVSVTSVHTTVLGDWRAAKTTAYTGLLRQPDWQLAAENEHATLVVDGDGTEALYGQAHTLVQPARIAQPAQQLPAHDSLWLQAADLVAYSACQSVAQQESRRFMWQWYGRHLPKAEPPRQC</sequence>